<evidence type="ECO:0000256" key="1">
    <source>
        <dbReference type="SAM" id="Phobius"/>
    </source>
</evidence>
<keyword evidence="1" id="KW-0472">Membrane</keyword>
<name>A0A1E5SYF6_9BACT</name>
<reference evidence="2 3" key="1">
    <citation type="submission" date="2016-08" db="EMBL/GenBank/DDBJ databases">
        <title>Draft genome of Fabibacter sp. strain SK-8.</title>
        <authorList>
            <person name="Wong S.-K."/>
            <person name="Hamasaki K."/>
            <person name="Yoshizawa S."/>
        </authorList>
    </citation>
    <scope>NUCLEOTIDE SEQUENCE [LARGE SCALE GENOMIC DNA]</scope>
    <source>
        <strain evidence="2 3">SK-8</strain>
    </source>
</reference>
<evidence type="ECO:0000313" key="3">
    <source>
        <dbReference type="Proteomes" id="UP000095552"/>
    </source>
</evidence>
<comment type="caution">
    <text evidence="2">The sequence shown here is derived from an EMBL/GenBank/DDBJ whole genome shotgun (WGS) entry which is preliminary data.</text>
</comment>
<feature type="transmembrane region" description="Helical" evidence="1">
    <location>
        <begin position="79"/>
        <end position="98"/>
    </location>
</feature>
<dbReference type="Gene3D" id="1.10.10.1320">
    <property type="entry name" value="Anti-sigma factor, zinc-finger domain"/>
    <property type="match status" value="1"/>
</dbReference>
<keyword evidence="1" id="KW-1133">Transmembrane helix</keyword>
<gene>
    <name evidence="2" type="ORF">BFP71_11805</name>
</gene>
<dbReference type="InterPro" id="IPR041916">
    <property type="entry name" value="Anti_sigma_zinc_sf"/>
</dbReference>
<proteinExistence type="predicted"/>
<keyword evidence="3" id="KW-1185">Reference proteome</keyword>
<dbReference type="RefSeq" id="WP_069835669.1">
    <property type="nucleotide sequence ID" value="NZ_MDGQ01000005.1"/>
</dbReference>
<protein>
    <recommendedName>
        <fullName evidence="4">Zinc-finger domain-containing protein</fullName>
    </recommendedName>
</protein>
<dbReference type="AlphaFoldDB" id="A0A1E5SYF6"/>
<keyword evidence="1" id="KW-0812">Transmembrane</keyword>
<sequence>MNYKPTDEILIAYLYGELEEDQSLQVEAYLEANPEEKSRLKGLSDTRVLLNELDDEEIPGQLAFMAPPKNEEWLYWRKYAAIAATLLLIMTFGWLSGFKVNYDNDGFYMGYGEVQRGLSEEQVTSMINDNNLSISEFVENGLQANKDSLSLQLENLQTNVDNEALIREIFNNEKEALLTQMVGFNDKLSGDYREILREIVINFSNNIESQRIEDLRGIQAAFTDLEDATIGKQFRLEEALTDLEEKVNTVIANNSNNK</sequence>
<dbReference type="OrthoDB" id="978166at2"/>
<dbReference type="EMBL" id="MDGQ01000005">
    <property type="protein sequence ID" value="OEK04164.1"/>
    <property type="molecule type" value="Genomic_DNA"/>
</dbReference>
<evidence type="ECO:0008006" key="4">
    <source>
        <dbReference type="Google" id="ProtNLM"/>
    </source>
</evidence>
<dbReference type="STRING" id="1563681.BFP71_11805"/>
<evidence type="ECO:0000313" key="2">
    <source>
        <dbReference type="EMBL" id="OEK04164.1"/>
    </source>
</evidence>
<accession>A0A1E5SYF6</accession>
<organism evidence="2 3">
    <name type="scientific">Roseivirga misakiensis</name>
    <dbReference type="NCBI Taxonomy" id="1563681"/>
    <lineage>
        <taxon>Bacteria</taxon>
        <taxon>Pseudomonadati</taxon>
        <taxon>Bacteroidota</taxon>
        <taxon>Cytophagia</taxon>
        <taxon>Cytophagales</taxon>
        <taxon>Roseivirgaceae</taxon>
        <taxon>Roseivirga</taxon>
    </lineage>
</organism>
<dbReference type="Proteomes" id="UP000095552">
    <property type="component" value="Unassembled WGS sequence"/>
</dbReference>